<keyword evidence="3" id="KW-1185">Reference proteome</keyword>
<evidence type="ECO:0000313" key="3">
    <source>
        <dbReference type="Proteomes" id="UP001055125"/>
    </source>
</evidence>
<dbReference type="Proteomes" id="UP001055125">
    <property type="component" value="Unassembled WGS sequence"/>
</dbReference>
<proteinExistence type="predicted"/>
<sequence length="55" mass="5887">MTRVDTISFSAGIPCMVLGPIWPRIAALNPAERLGVAVLTSGVVVGWLLLALRKR</sequence>
<organism evidence="2 3">
    <name type="scientific">Methylobacterium iners</name>
    <dbReference type="NCBI Taxonomy" id="418707"/>
    <lineage>
        <taxon>Bacteria</taxon>
        <taxon>Pseudomonadati</taxon>
        <taxon>Pseudomonadota</taxon>
        <taxon>Alphaproteobacteria</taxon>
        <taxon>Hyphomicrobiales</taxon>
        <taxon>Methylobacteriaceae</taxon>
        <taxon>Methylobacterium</taxon>
    </lineage>
</organism>
<reference evidence="2" key="2">
    <citation type="submission" date="2021-08" db="EMBL/GenBank/DDBJ databases">
        <authorList>
            <person name="Tani A."/>
            <person name="Ola A."/>
            <person name="Ogura Y."/>
            <person name="Katsura K."/>
            <person name="Hayashi T."/>
        </authorList>
    </citation>
    <scope>NUCLEOTIDE SEQUENCE</scope>
    <source>
        <strain evidence="2">DSM 19015</strain>
    </source>
</reference>
<accession>A0ABQ4RWF6</accession>
<name>A0ABQ4RWF6_9HYPH</name>
<feature type="transmembrane region" description="Helical" evidence="1">
    <location>
        <begin position="34"/>
        <end position="52"/>
    </location>
</feature>
<gene>
    <name evidence="2" type="ORF">OCOJLMKI_1731</name>
</gene>
<protein>
    <submittedName>
        <fullName evidence="2">Uncharacterized protein</fullName>
    </submittedName>
</protein>
<dbReference type="EMBL" id="BPQP01000024">
    <property type="protein sequence ID" value="GJD94528.1"/>
    <property type="molecule type" value="Genomic_DNA"/>
</dbReference>
<keyword evidence="1" id="KW-0812">Transmembrane</keyword>
<evidence type="ECO:0000313" key="2">
    <source>
        <dbReference type="EMBL" id="GJD94528.1"/>
    </source>
</evidence>
<reference evidence="2" key="1">
    <citation type="journal article" date="2021" name="Front. Microbiol.">
        <title>Comprehensive Comparative Genomics and Phenotyping of Methylobacterium Species.</title>
        <authorList>
            <person name="Alessa O."/>
            <person name="Ogura Y."/>
            <person name="Fujitani Y."/>
            <person name="Takami H."/>
            <person name="Hayashi T."/>
            <person name="Sahin N."/>
            <person name="Tani A."/>
        </authorList>
    </citation>
    <scope>NUCLEOTIDE SEQUENCE</scope>
    <source>
        <strain evidence="2">DSM 19015</strain>
    </source>
</reference>
<keyword evidence="1" id="KW-0472">Membrane</keyword>
<comment type="caution">
    <text evidence="2">The sequence shown here is derived from an EMBL/GenBank/DDBJ whole genome shotgun (WGS) entry which is preliminary data.</text>
</comment>
<keyword evidence="1" id="KW-1133">Transmembrane helix</keyword>
<evidence type="ECO:0000256" key="1">
    <source>
        <dbReference type="SAM" id="Phobius"/>
    </source>
</evidence>